<dbReference type="RefSeq" id="WP_203682943.1">
    <property type="nucleotide sequence ID" value="NZ_BOMW01000051.1"/>
</dbReference>
<dbReference type="EMBL" id="BOMW01000051">
    <property type="protein sequence ID" value="GIF07544.1"/>
    <property type="molecule type" value="Genomic_DNA"/>
</dbReference>
<feature type="region of interest" description="Disordered" evidence="1">
    <location>
        <begin position="62"/>
        <end position="86"/>
    </location>
</feature>
<evidence type="ECO:0000313" key="3">
    <source>
        <dbReference type="Proteomes" id="UP000629619"/>
    </source>
</evidence>
<keyword evidence="3" id="KW-1185">Reference proteome</keyword>
<comment type="caution">
    <text evidence="2">The sequence shown here is derived from an EMBL/GenBank/DDBJ whole genome shotgun (WGS) entry which is preliminary data.</text>
</comment>
<reference evidence="2" key="1">
    <citation type="submission" date="2021-01" db="EMBL/GenBank/DDBJ databases">
        <title>Whole genome shotgun sequence of Actinoplanes siamensis NBRC 109076.</title>
        <authorList>
            <person name="Komaki H."/>
            <person name="Tamura T."/>
        </authorList>
    </citation>
    <scope>NUCLEOTIDE SEQUENCE</scope>
    <source>
        <strain evidence="2">NBRC 109076</strain>
    </source>
</reference>
<accession>A0A919NB55</accession>
<organism evidence="2 3">
    <name type="scientific">Actinoplanes siamensis</name>
    <dbReference type="NCBI Taxonomy" id="1223317"/>
    <lineage>
        <taxon>Bacteria</taxon>
        <taxon>Bacillati</taxon>
        <taxon>Actinomycetota</taxon>
        <taxon>Actinomycetes</taxon>
        <taxon>Micromonosporales</taxon>
        <taxon>Micromonosporaceae</taxon>
        <taxon>Actinoplanes</taxon>
    </lineage>
</organism>
<protein>
    <submittedName>
        <fullName evidence="2">Uncharacterized protein</fullName>
    </submittedName>
</protein>
<dbReference type="AlphaFoldDB" id="A0A919NB55"/>
<feature type="compositionally biased region" description="Basic and acidic residues" evidence="1">
    <location>
        <begin position="66"/>
        <end position="78"/>
    </location>
</feature>
<name>A0A919NB55_9ACTN</name>
<sequence length="86" mass="8913">MRLLLSVSAGFDGGAAGGPQQLQGGALPTGFGLVRDRASRAAQILPRGADRERQELVAQLRAGGLDQRDDAGETRCPDRAPGSTAR</sequence>
<evidence type="ECO:0000256" key="1">
    <source>
        <dbReference type="SAM" id="MobiDB-lite"/>
    </source>
</evidence>
<evidence type="ECO:0000313" key="2">
    <source>
        <dbReference type="EMBL" id="GIF07544.1"/>
    </source>
</evidence>
<dbReference type="Proteomes" id="UP000629619">
    <property type="component" value="Unassembled WGS sequence"/>
</dbReference>
<proteinExistence type="predicted"/>
<gene>
    <name evidence="2" type="ORF">Asi03nite_50820</name>
</gene>